<organism evidence="3 4">
    <name type="scientific">Aphis glycines</name>
    <name type="common">Soybean aphid</name>
    <dbReference type="NCBI Taxonomy" id="307491"/>
    <lineage>
        <taxon>Eukaryota</taxon>
        <taxon>Metazoa</taxon>
        <taxon>Ecdysozoa</taxon>
        <taxon>Arthropoda</taxon>
        <taxon>Hexapoda</taxon>
        <taxon>Insecta</taxon>
        <taxon>Pterygota</taxon>
        <taxon>Neoptera</taxon>
        <taxon>Paraneoptera</taxon>
        <taxon>Hemiptera</taxon>
        <taxon>Sternorrhyncha</taxon>
        <taxon>Aphidomorpha</taxon>
        <taxon>Aphidoidea</taxon>
        <taxon>Aphididae</taxon>
        <taxon>Aphidini</taxon>
        <taxon>Aphis</taxon>
        <taxon>Aphis</taxon>
    </lineage>
</organism>
<keyword evidence="4" id="KW-1185">Reference proteome</keyword>
<evidence type="ECO:0000259" key="2">
    <source>
        <dbReference type="PROSITE" id="PS50878"/>
    </source>
</evidence>
<dbReference type="SUPFAM" id="SSF56672">
    <property type="entry name" value="DNA/RNA polymerases"/>
    <property type="match status" value="1"/>
</dbReference>
<dbReference type="Gene3D" id="3.60.10.10">
    <property type="entry name" value="Endonuclease/exonuclease/phosphatase"/>
    <property type="match status" value="1"/>
</dbReference>
<dbReference type="Proteomes" id="UP000475862">
    <property type="component" value="Unassembled WGS sequence"/>
</dbReference>
<sequence length="965" mass="110267">MISTKLDKKRPLSGPALMIASCNIEGINSNKEELLAELCKENSFDVLCVQETHRNEGMNNPRINGMKLVAIRPHWKYGSAIFVRSSIDVTTSQITEIDDIEILTIEVGKCTVTSIYKPPNSTFAFDKPANFDTKNIHIIIGDFNSHHTNWGYDETDNNGDNVEVLAESNRLTLIHDPKLPPLFNSGRWKKGYNPDIIFVSDMIAPQCTKEIGRPIPHTQHRPILCKITAVIKPCDTPFLRRYNFQKADWYTFTNALDDAVTTLEPVNENYEPFTKLVKTISRKYIPRGCRIKHIPGLTPDLVETLEQYTDKYEADPFDEDTIEKGEELMNLLTEVKRKRWCDLLTEVDMKRSSKKAWNLIKRLDSNPREKPKVPLITPNQIAHHLLMNGKNKMTKPRPYKPRIIRTENNETHELGNPILLTELDDAMETLKNGKAAGLDNMFSEQIKHFGKTTRLWLLSLFNNIRSTLKIPKIWRKAKVIALLKPGKEPDTPSSYRPEQAGFRPGKSCTGQVLNLTQYIENGFEEKKVTGVSFIHLSSAYDTVNHGLLLSKVYQITRDYKFTQIIQTLLSNRRFFVTLAGKNSRWRNIRNGLPQGSVLAPTLFNIYTNDQPISTDNNIKHYVYADDSAIAVQEDSFEAVETKLSKTLDRLGNYYRANYLKPNPSKTNVSAFHLRNKQANRKLIVKWEDVELTHCSTPTYLGVTLDRALTYKTHCEKTSKKINTRNGLIRKLTGSAWGAQPHALRVSAMALCYSVGEYACPVWRSSTHAKKIDIALNTTCRLITGCLRNTPMDKVYLLAGIPPPSVRRLISSKIERGKQKRDTRHPMYGQNDPTSRLKSRKSFLKITEELTETPLLSRLNEWKKLITDTNSKRWLEPAERLPHGNNLDWPVWKTLDRLRVGVGRTKENMRKWGYGEQDITCICGQDQTTSHLLVCPRGSSPCTQEDLMIGNKKAINTAIYWTKEKI</sequence>
<comment type="caution">
    <text evidence="3">The sequence shown here is derived from an EMBL/GenBank/DDBJ whole genome shotgun (WGS) entry which is preliminary data.</text>
</comment>
<dbReference type="CDD" id="cd01650">
    <property type="entry name" value="RT_nLTR_like"/>
    <property type="match status" value="1"/>
</dbReference>
<dbReference type="EMBL" id="VYZN01000070">
    <property type="protein sequence ID" value="KAE9524320.1"/>
    <property type="molecule type" value="Genomic_DNA"/>
</dbReference>
<protein>
    <recommendedName>
        <fullName evidence="2">Reverse transcriptase domain-containing protein</fullName>
    </recommendedName>
</protein>
<evidence type="ECO:0000313" key="4">
    <source>
        <dbReference type="Proteomes" id="UP000475862"/>
    </source>
</evidence>
<dbReference type="InterPro" id="IPR036691">
    <property type="entry name" value="Endo/exonu/phosph_ase_sf"/>
</dbReference>
<dbReference type="PANTHER" id="PTHR36688:SF1">
    <property type="entry name" value="ENDONUCLEASE_EXONUCLEASE_PHOSPHATASE DOMAIN-CONTAINING PROTEIN"/>
    <property type="match status" value="1"/>
</dbReference>
<dbReference type="PROSITE" id="PS50878">
    <property type="entry name" value="RT_POL"/>
    <property type="match status" value="1"/>
</dbReference>
<dbReference type="GO" id="GO:0003824">
    <property type="term" value="F:catalytic activity"/>
    <property type="evidence" value="ECO:0007669"/>
    <property type="project" value="InterPro"/>
</dbReference>
<name>A0A6G0T0Z4_APHGL</name>
<dbReference type="Pfam" id="PF00078">
    <property type="entry name" value="RVT_1"/>
    <property type="match status" value="1"/>
</dbReference>
<reference evidence="3 4" key="1">
    <citation type="submission" date="2019-08" db="EMBL/GenBank/DDBJ databases">
        <title>The genome of the soybean aphid Biotype 1, its phylome, world population structure and adaptation to the North American continent.</title>
        <authorList>
            <person name="Giordano R."/>
            <person name="Donthu R.K."/>
            <person name="Hernandez A.G."/>
            <person name="Wright C.L."/>
            <person name="Zimin A.V."/>
        </authorList>
    </citation>
    <scope>NUCLEOTIDE SEQUENCE [LARGE SCALE GENOMIC DNA]</scope>
    <source>
        <tissue evidence="3">Whole aphids</tissue>
    </source>
</reference>
<dbReference type="Pfam" id="PF03372">
    <property type="entry name" value="Exo_endo_phos"/>
    <property type="match status" value="1"/>
</dbReference>
<dbReference type="GO" id="GO:0071897">
    <property type="term" value="P:DNA biosynthetic process"/>
    <property type="evidence" value="ECO:0007669"/>
    <property type="project" value="UniProtKB-ARBA"/>
</dbReference>
<dbReference type="InterPro" id="IPR000477">
    <property type="entry name" value="RT_dom"/>
</dbReference>
<dbReference type="SUPFAM" id="SSF56219">
    <property type="entry name" value="DNase I-like"/>
    <property type="match status" value="1"/>
</dbReference>
<evidence type="ECO:0000256" key="1">
    <source>
        <dbReference type="SAM" id="MobiDB-lite"/>
    </source>
</evidence>
<dbReference type="OrthoDB" id="6621432at2759"/>
<dbReference type="PANTHER" id="PTHR36688">
    <property type="entry name" value="ENDO/EXONUCLEASE/PHOSPHATASE DOMAIN-CONTAINING PROTEIN"/>
    <property type="match status" value="1"/>
</dbReference>
<gene>
    <name evidence="3" type="ORF">AGLY_015359</name>
</gene>
<feature type="domain" description="Reverse transcriptase" evidence="2">
    <location>
        <begin position="463"/>
        <end position="704"/>
    </location>
</feature>
<dbReference type="InterPro" id="IPR043502">
    <property type="entry name" value="DNA/RNA_pol_sf"/>
</dbReference>
<dbReference type="PROSITE" id="PS51257">
    <property type="entry name" value="PROKAR_LIPOPROTEIN"/>
    <property type="match status" value="1"/>
</dbReference>
<accession>A0A6G0T0Z4</accession>
<evidence type="ECO:0000313" key="3">
    <source>
        <dbReference type="EMBL" id="KAE9524320.1"/>
    </source>
</evidence>
<dbReference type="InterPro" id="IPR052560">
    <property type="entry name" value="RdDP_mobile_element"/>
</dbReference>
<dbReference type="InterPro" id="IPR005135">
    <property type="entry name" value="Endo/exonuclease/phosphatase"/>
</dbReference>
<feature type="region of interest" description="Disordered" evidence="1">
    <location>
        <begin position="814"/>
        <end position="834"/>
    </location>
</feature>
<dbReference type="AlphaFoldDB" id="A0A6G0T0Z4"/>
<proteinExistence type="predicted"/>